<dbReference type="KEGG" id="lnu:N7U66_04770"/>
<gene>
    <name evidence="2" type="ORF">N7U66_04770</name>
</gene>
<proteinExistence type="predicted"/>
<evidence type="ECO:0000259" key="1">
    <source>
        <dbReference type="Pfam" id="PF13021"/>
    </source>
</evidence>
<evidence type="ECO:0000313" key="3">
    <source>
        <dbReference type="Proteomes" id="UP001164705"/>
    </source>
</evidence>
<reference evidence="2" key="1">
    <citation type="submission" date="2022-11" db="EMBL/GenBank/DDBJ databases">
        <title>Lacinutrix neustonica HL-RS19T sp. nov., isolated from the surface microlayer sample of brackish Lake Shihwa.</title>
        <authorList>
            <person name="Choi J.Y."/>
            <person name="Hwang C.Y."/>
        </authorList>
    </citation>
    <scope>NUCLEOTIDE SEQUENCE</scope>
    <source>
        <strain evidence="2">HL-RS19</strain>
    </source>
</reference>
<keyword evidence="3" id="KW-1185">Reference proteome</keyword>
<dbReference type="RefSeq" id="WP_267677542.1">
    <property type="nucleotide sequence ID" value="NZ_CP113088.1"/>
</dbReference>
<dbReference type="InterPro" id="IPR024976">
    <property type="entry name" value="DUF3885"/>
</dbReference>
<dbReference type="Proteomes" id="UP001164705">
    <property type="component" value="Chromosome"/>
</dbReference>
<name>A0A9E8SHQ2_9FLAO</name>
<organism evidence="2 3">
    <name type="scientific">Lacinutrix neustonica</name>
    <dbReference type="NCBI Taxonomy" id="2980107"/>
    <lineage>
        <taxon>Bacteria</taxon>
        <taxon>Pseudomonadati</taxon>
        <taxon>Bacteroidota</taxon>
        <taxon>Flavobacteriia</taxon>
        <taxon>Flavobacteriales</taxon>
        <taxon>Flavobacteriaceae</taxon>
        <taxon>Lacinutrix</taxon>
    </lineage>
</organism>
<sequence length="193" mass="23325">MNRIEFNKYWDLNYPESNPIGHELKGVYPNKWLRIHSLPESKRYAESENEYQIILNRQNKLISELIGENSEVIIVSGQYEIEFTDEISSELSEYGEFEKCRTIELHKIYREEYEDDFFYNVYFRTDKWQRNSQNKLLKDIADDEFRAMFVCPKRNYIIAPYDGGIDIIVDSEKKRNELKVKYKDWLSKREDGM</sequence>
<accession>A0A9E8SHQ2</accession>
<protein>
    <recommendedName>
        <fullName evidence="1">DUF3885 domain-containing protein</fullName>
    </recommendedName>
</protein>
<feature type="domain" description="DUF3885" evidence="1">
    <location>
        <begin position="20"/>
        <end position="189"/>
    </location>
</feature>
<dbReference type="EMBL" id="CP113088">
    <property type="protein sequence ID" value="WAC02945.1"/>
    <property type="molecule type" value="Genomic_DNA"/>
</dbReference>
<dbReference type="Pfam" id="PF13021">
    <property type="entry name" value="DUF3885"/>
    <property type="match status" value="1"/>
</dbReference>
<dbReference type="AlphaFoldDB" id="A0A9E8SHQ2"/>
<evidence type="ECO:0000313" key="2">
    <source>
        <dbReference type="EMBL" id="WAC02945.1"/>
    </source>
</evidence>